<dbReference type="SUPFAM" id="SSF52166">
    <property type="entry name" value="Ribosomal protein L4"/>
    <property type="match status" value="1"/>
</dbReference>
<dbReference type="GO" id="GO:0003735">
    <property type="term" value="F:structural constituent of ribosome"/>
    <property type="evidence" value="ECO:0007669"/>
    <property type="project" value="InterPro"/>
</dbReference>
<evidence type="ECO:0000313" key="6">
    <source>
        <dbReference type="EMBL" id="KIM75430.1"/>
    </source>
</evidence>
<evidence type="ECO:0000256" key="2">
    <source>
        <dbReference type="ARBA" id="ARBA00022980"/>
    </source>
</evidence>
<name>A0A0C3ES82_PILCF</name>
<evidence type="ECO:0000256" key="3">
    <source>
        <dbReference type="ARBA" id="ARBA00023274"/>
    </source>
</evidence>
<dbReference type="EMBL" id="KN833047">
    <property type="protein sequence ID" value="KIM75430.1"/>
    <property type="molecule type" value="Genomic_DNA"/>
</dbReference>
<dbReference type="OrthoDB" id="275876at2759"/>
<dbReference type="AlphaFoldDB" id="A0A0C3ES82"/>
<dbReference type="Pfam" id="PF00573">
    <property type="entry name" value="Ribosomal_L4"/>
    <property type="match status" value="1"/>
</dbReference>
<dbReference type="Gene3D" id="3.40.1370.10">
    <property type="match status" value="1"/>
</dbReference>
<organism evidence="6 7">
    <name type="scientific">Piloderma croceum (strain F 1598)</name>
    <dbReference type="NCBI Taxonomy" id="765440"/>
    <lineage>
        <taxon>Eukaryota</taxon>
        <taxon>Fungi</taxon>
        <taxon>Dikarya</taxon>
        <taxon>Basidiomycota</taxon>
        <taxon>Agaricomycotina</taxon>
        <taxon>Agaricomycetes</taxon>
        <taxon>Agaricomycetidae</taxon>
        <taxon>Atheliales</taxon>
        <taxon>Atheliaceae</taxon>
        <taxon>Piloderma</taxon>
    </lineage>
</organism>
<gene>
    <name evidence="6" type="ORF">PILCRDRAFT_827353</name>
</gene>
<dbReference type="InterPro" id="IPR013005">
    <property type="entry name" value="Ribosomal_uL4-like"/>
</dbReference>
<reference evidence="6 7" key="1">
    <citation type="submission" date="2014-04" db="EMBL/GenBank/DDBJ databases">
        <authorList>
            <consortium name="DOE Joint Genome Institute"/>
            <person name="Kuo A."/>
            <person name="Tarkka M."/>
            <person name="Buscot F."/>
            <person name="Kohler A."/>
            <person name="Nagy L.G."/>
            <person name="Floudas D."/>
            <person name="Copeland A."/>
            <person name="Barry K.W."/>
            <person name="Cichocki N."/>
            <person name="Veneault-Fourrey C."/>
            <person name="LaButti K."/>
            <person name="Lindquist E.A."/>
            <person name="Lipzen A."/>
            <person name="Lundell T."/>
            <person name="Morin E."/>
            <person name="Murat C."/>
            <person name="Sun H."/>
            <person name="Tunlid A."/>
            <person name="Henrissat B."/>
            <person name="Grigoriev I.V."/>
            <person name="Hibbett D.S."/>
            <person name="Martin F."/>
            <person name="Nordberg H.P."/>
            <person name="Cantor M.N."/>
            <person name="Hua S.X."/>
        </authorList>
    </citation>
    <scope>NUCLEOTIDE SEQUENCE [LARGE SCALE GENOMIC DNA]</scope>
    <source>
        <strain evidence="6 7">F 1598</strain>
    </source>
</reference>
<dbReference type="GO" id="GO:0006412">
    <property type="term" value="P:translation"/>
    <property type="evidence" value="ECO:0007669"/>
    <property type="project" value="InterPro"/>
</dbReference>
<accession>A0A0C3ES82</accession>
<keyword evidence="3" id="KW-0687">Ribonucleoprotein</keyword>
<keyword evidence="2" id="KW-0689">Ribosomal protein</keyword>
<sequence length="338" mass="37465">MLSVAGRTFARVRPWPPLLLRQLTTAPALNDVPRLDKGDYYVKPVSDVISKLETMSIEDSLAFNHAPDVSETLEGITEEIEPESIASLLEQVENRYLAERTTPVIAAPLAKPVYLTLSRLLYPIPDAPPASDCVVQLDPTVFNHPIRRDIIHLCVVHYRDSLRQGSANTKTRGEVRGSGRKIRPQKGSGRARLGDGQSPMLRGGGVAFGPKPRDFSTKLPKKVIEMGMRVALSAKLKEQRLGIVESLDWPGLKTRELARRISSLGWHKTLFVTGKHEVPVGLLRSGRNIPNTDYTTVEQLKVYDVVYWPRVVLDGAAVDLLEARLSKLSPGLHNNLVI</sequence>
<dbReference type="NCBIfam" id="TIGR03953">
    <property type="entry name" value="rplD_bact"/>
    <property type="match status" value="1"/>
</dbReference>
<dbReference type="InParanoid" id="A0A0C3ES82"/>
<keyword evidence="7" id="KW-1185">Reference proteome</keyword>
<dbReference type="FunCoup" id="A0A0C3ES82">
    <property type="interactions" value="169"/>
</dbReference>
<reference evidence="7" key="2">
    <citation type="submission" date="2015-01" db="EMBL/GenBank/DDBJ databases">
        <title>Evolutionary Origins and Diversification of the Mycorrhizal Mutualists.</title>
        <authorList>
            <consortium name="DOE Joint Genome Institute"/>
            <consortium name="Mycorrhizal Genomics Consortium"/>
            <person name="Kohler A."/>
            <person name="Kuo A."/>
            <person name="Nagy L.G."/>
            <person name="Floudas D."/>
            <person name="Copeland A."/>
            <person name="Barry K.W."/>
            <person name="Cichocki N."/>
            <person name="Veneault-Fourrey C."/>
            <person name="LaButti K."/>
            <person name="Lindquist E.A."/>
            <person name="Lipzen A."/>
            <person name="Lundell T."/>
            <person name="Morin E."/>
            <person name="Murat C."/>
            <person name="Riley R."/>
            <person name="Ohm R."/>
            <person name="Sun H."/>
            <person name="Tunlid A."/>
            <person name="Henrissat B."/>
            <person name="Grigoriev I.V."/>
            <person name="Hibbett D.S."/>
            <person name="Martin F."/>
        </authorList>
    </citation>
    <scope>NUCLEOTIDE SEQUENCE [LARGE SCALE GENOMIC DNA]</scope>
    <source>
        <strain evidence="7">F 1598</strain>
    </source>
</reference>
<dbReference type="PANTHER" id="PTHR10746:SF6">
    <property type="entry name" value="LARGE RIBOSOMAL SUBUNIT PROTEIN UL4M"/>
    <property type="match status" value="1"/>
</dbReference>
<dbReference type="PANTHER" id="PTHR10746">
    <property type="entry name" value="50S RIBOSOMAL PROTEIN L4"/>
    <property type="match status" value="1"/>
</dbReference>
<dbReference type="Proteomes" id="UP000054166">
    <property type="component" value="Unassembled WGS sequence"/>
</dbReference>
<dbReference type="HAMAP" id="MF_01328_B">
    <property type="entry name" value="Ribosomal_uL4_B"/>
    <property type="match status" value="1"/>
</dbReference>
<evidence type="ECO:0000313" key="7">
    <source>
        <dbReference type="Proteomes" id="UP000054166"/>
    </source>
</evidence>
<dbReference type="GO" id="GO:0005840">
    <property type="term" value="C:ribosome"/>
    <property type="evidence" value="ECO:0007669"/>
    <property type="project" value="UniProtKB-KW"/>
</dbReference>
<evidence type="ECO:0000256" key="5">
    <source>
        <dbReference type="SAM" id="MobiDB-lite"/>
    </source>
</evidence>
<evidence type="ECO:0000256" key="4">
    <source>
        <dbReference type="ARBA" id="ARBA00040565"/>
    </source>
</evidence>
<comment type="similarity">
    <text evidence="1">Belongs to the universal ribosomal protein uL4 family.</text>
</comment>
<protein>
    <recommendedName>
        <fullName evidence="4">Large ribosomal subunit protein uL4m</fullName>
    </recommendedName>
</protein>
<dbReference type="STRING" id="765440.A0A0C3ES82"/>
<evidence type="ECO:0000256" key="1">
    <source>
        <dbReference type="ARBA" id="ARBA00010528"/>
    </source>
</evidence>
<dbReference type="HOGENOM" id="CLU_821628_0_0_1"/>
<proteinExistence type="inferred from homology"/>
<dbReference type="GO" id="GO:1990904">
    <property type="term" value="C:ribonucleoprotein complex"/>
    <property type="evidence" value="ECO:0007669"/>
    <property type="project" value="UniProtKB-KW"/>
</dbReference>
<dbReference type="InterPro" id="IPR023574">
    <property type="entry name" value="Ribosomal_uL4_dom_sf"/>
</dbReference>
<feature type="region of interest" description="Disordered" evidence="5">
    <location>
        <begin position="165"/>
        <end position="207"/>
    </location>
</feature>
<dbReference type="InterPro" id="IPR002136">
    <property type="entry name" value="Ribosomal_uL4"/>
</dbReference>